<feature type="transmembrane region" description="Helical" evidence="8">
    <location>
        <begin position="332"/>
        <end position="350"/>
    </location>
</feature>
<evidence type="ECO:0000313" key="11">
    <source>
        <dbReference type="Proteomes" id="UP000549394"/>
    </source>
</evidence>
<dbReference type="PANTHER" id="PTHR24161">
    <property type="entry name" value="ANK_REP_REGION DOMAIN-CONTAINING PROTEIN-RELATED"/>
    <property type="match status" value="1"/>
</dbReference>
<keyword evidence="6 8" id="KW-0472">Membrane</keyword>
<dbReference type="AlphaFoldDB" id="A0A7I8W6P1"/>
<keyword evidence="3" id="KW-0677">Repeat</keyword>
<evidence type="ECO:0000256" key="6">
    <source>
        <dbReference type="ARBA" id="ARBA00023136"/>
    </source>
</evidence>
<dbReference type="Pfam" id="PF01529">
    <property type="entry name" value="DHHC"/>
    <property type="match status" value="1"/>
</dbReference>
<feature type="repeat" description="ANK" evidence="7">
    <location>
        <begin position="96"/>
        <end position="128"/>
    </location>
</feature>
<dbReference type="EC" id="2.3.1.225" evidence="8"/>
<dbReference type="GO" id="GO:0016020">
    <property type="term" value="C:membrane"/>
    <property type="evidence" value="ECO:0007669"/>
    <property type="project" value="UniProtKB-SubCell"/>
</dbReference>
<keyword evidence="2 8" id="KW-0812">Transmembrane</keyword>
<evidence type="ECO:0000256" key="4">
    <source>
        <dbReference type="ARBA" id="ARBA00022989"/>
    </source>
</evidence>
<comment type="domain">
    <text evidence="8">The DHHC domain is required for palmitoyltransferase activity.</text>
</comment>
<dbReference type="InterPro" id="IPR002110">
    <property type="entry name" value="Ankyrin_rpt"/>
</dbReference>
<dbReference type="PROSITE" id="PS50088">
    <property type="entry name" value="ANK_REPEAT"/>
    <property type="match status" value="4"/>
</dbReference>
<keyword evidence="5 7" id="KW-0040">ANK repeat</keyword>
<comment type="subcellular location">
    <subcellularLocation>
        <location evidence="1">Membrane</location>
        <topology evidence="1">Multi-pass membrane protein</topology>
    </subcellularLocation>
</comment>
<dbReference type="GO" id="GO:0019706">
    <property type="term" value="F:protein-cysteine S-palmitoyltransferase activity"/>
    <property type="evidence" value="ECO:0007669"/>
    <property type="project" value="UniProtKB-EC"/>
</dbReference>
<dbReference type="PANTHER" id="PTHR24161:SF85">
    <property type="entry name" value="PALMITOYLTRANSFERASE HIP14"/>
    <property type="match status" value="1"/>
</dbReference>
<organism evidence="10 11">
    <name type="scientific">Dimorphilus gyrociliatus</name>
    <dbReference type="NCBI Taxonomy" id="2664684"/>
    <lineage>
        <taxon>Eukaryota</taxon>
        <taxon>Metazoa</taxon>
        <taxon>Spiralia</taxon>
        <taxon>Lophotrochozoa</taxon>
        <taxon>Annelida</taxon>
        <taxon>Polychaeta</taxon>
        <taxon>Polychaeta incertae sedis</taxon>
        <taxon>Dinophilidae</taxon>
        <taxon>Dimorphilus</taxon>
    </lineage>
</organism>
<name>A0A7I8W6P1_9ANNE</name>
<comment type="caution">
    <text evidence="10">The sequence shown here is derived from an EMBL/GenBank/DDBJ whole genome shotgun (WGS) entry which is preliminary data.</text>
</comment>
<dbReference type="Gene3D" id="1.25.40.20">
    <property type="entry name" value="Ankyrin repeat-containing domain"/>
    <property type="match status" value="1"/>
</dbReference>
<dbReference type="Pfam" id="PF00023">
    <property type="entry name" value="Ank"/>
    <property type="match status" value="1"/>
</dbReference>
<keyword evidence="8" id="KW-0808">Transferase</keyword>
<feature type="repeat" description="ANK" evidence="7">
    <location>
        <begin position="163"/>
        <end position="195"/>
    </location>
</feature>
<evidence type="ECO:0000259" key="9">
    <source>
        <dbReference type="Pfam" id="PF01529"/>
    </source>
</evidence>
<dbReference type="PROSITE" id="PS50216">
    <property type="entry name" value="DHHC"/>
    <property type="match status" value="1"/>
</dbReference>
<keyword evidence="11" id="KW-1185">Reference proteome</keyword>
<accession>A0A7I8W6P1</accession>
<feature type="domain" description="Palmitoyltransferase DHHC" evidence="9">
    <location>
        <begin position="401"/>
        <end position="497"/>
    </location>
</feature>
<dbReference type="Proteomes" id="UP000549394">
    <property type="component" value="Unassembled WGS sequence"/>
</dbReference>
<evidence type="ECO:0000256" key="3">
    <source>
        <dbReference type="ARBA" id="ARBA00022737"/>
    </source>
</evidence>
<proteinExistence type="inferred from homology"/>
<comment type="catalytic activity">
    <reaction evidence="8">
        <text>L-cysteinyl-[protein] + hexadecanoyl-CoA = S-hexadecanoyl-L-cysteinyl-[protein] + CoA</text>
        <dbReference type="Rhea" id="RHEA:36683"/>
        <dbReference type="Rhea" id="RHEA-COMP:10131"/>
        <dbReference type="Rhea" id="RHEA-COMP:11032"/>
        <dbReference type="ChEBI" id="CHEBI:29950"/>
        <dbReference type="ChEBI" id="CHEBI:57287"/>
        <dbReference type="ChEBI" id="CHEBI:57379"/>
        <dbReference type="ChEBI" id="CHEBI:74151"/>
        <dbReference type="EC" id="2.3.1.225"/>
    </reaction>
</comment>
<feature type="transmembrane region" description="Helical" evidence="8">
    <location>
        <begin position="448"/>
        <end position="471"/>
    </location>
</feature>
<protein>
    <recommendedName>
        <fullName evidence="8">Palmitoyltransferase</fullName>
        <ecNumber evidence="8">2.3.1.225</ecNumber>
    </recommendedName>
</protein>
<feature type="repeat" description="ANK" evidence="7">
    <location>
        <begin position="130"/>
        <end position="162"/>
    </location>
</feature>
<sequence length="572" mass="64975">MADHEPKERDPSCNPIQPLLPDSGYDVLKLKPYPVQAPLHQITDSNELSTEMTVARPELSFEDSMDIVRATQFGEFSIVKSIIDKDLYGVNQMDRENVSLLHWAAINNRRDIVKYLIGKGAIVDRIGGDLMSTPMHWATRQGHLQMVVLLMQHGADPSCTDGEGCTCIHLAAQLGHSVILAFFIAKGLDVDLPDANGKTPLMWSSFRIHSMDPIRLLLTFNANPHLTDHNGNTALHYAAMGGNHVVCTLLIKAGIAPDCLNTDRQTPLDIAETKKNLGMIKRLEMEAAYKKKSKNLIDSFIGDEETKLKISMVFPGLVIFLIGFIAELNVYLVFKLGLFVALFYLVKTYFKHSTSLAIMNKLPVYGYNFWKAWKTDPGFIELSMAKRRKTLLAFTEREEFKLNQFCTTCIIRKPLRSKHCSICNKCVAKFDHHCPWVDNCIGANNHKYFLGFLFWLTIMLIWCLYGAGVYWREACSVPYNKGFFVSLSHVISCSPWHIFLAATTNERLNQQRYKHFHTPRSGVYKSPFNKGSLQNFVDLFECTCFGLFTPNKVDWKSIYLDNIHNEAPTRIV</sequence>
<reference evidence="10 11" key="1">
    <citation type="submission" date="2020-08" db="EMBL/GenBank/DDBJ databases">
        <authorList>
            <person name="Hejnol A."/>
        </authorList>
    </citation>
    <scope>NUCLEOTIDE SEQUENCE [LARGE SCALE GENOMIC DNA]</scope>
</reference>
<evidence type="ECO:0000256" key="5">
    <source>
        <dbReference type="ARBA" id="ARBA00023043"/>
    </source>
</evidence>
<evidence type="ECO:0000256" key="7">
    <source>
        <dbReference type="PROSITE-ProRule" id="PRU00023"/>
    </source>
</evidence>
<feature type="repeat" description="ANK" evidence="7">
    <location>
        <begin position="230"/>
        <end position="262"/>
    </location>
</feature>
<dbReference type="PROSITE" id="PS50297">
    <property type="entry name" value="ANK_REP_REGION"/>
    <property type="match status" value="4"/>
</dbReference>
<evidence type="ECO:0000256" key="1">
    <source>
        <dbReference type="ARBA" id="ARBA00004141"/>
    </source>
</evidence>
<keyword evidence="4 8" id="KW-1133">Transmembrane helix</keyword>
<dbReference type="InterPro" id="IPR001594">
    <property type="entry name" value="Palmitoyltrfase_DHHC"/>
</dbReference>
<dbReference type="SMART" id="SM00248">
    <property type="entry name" value="ANK"/>
    <property type="match status" value="6"/>
</dbReference>
<keyword evidence="8" id="KW-0012">Acyltransferase</keyword>
<dbReference type="SUPFAM" id="SSF48403">
    <property type="entry name" value="Ankyrin repeat"/>
    <property type="match status" value="1"/>
</dbReference>
<dbReference type="Pfam" id="PF12796">
    <property type="entry name" value="Ank_2"/>
    <property type="match status" value="2"/>
</dbReference>
<dbReference type="InterPro" id="IPR036770">
    <property type="entry name" value="Ankyrin_rpt-contain_sf"/>
</dbReference>
<comment type="similarity">
    <text evidence="8">Belongs to the DHHC palmitoyltransferase family.</text>
</comment>
<evidence type="ECO:0000256" key="8">
    <source>
        <dbReference type="RuleBase" id="RU079119"/>
    </source>
</evidence>
<dbReference type="EMBL" id="CAJFCJ010000019">
    <property type="protein sequence ID" value="CAD5123337.1"/>
    <property type="molecule type" value="Genomic_DNA"/>
</dbReference>
<gene>
    <name evidence="10" type="ORF">DGYR_LOCUS11024</name>
</gene>
<evidence type="ECO:0000256" key="2">
    <source>
        <dbReference type="ARBA" id="ARBA00022692"/>
    </source>
</evidence>
<dbReference type="OrthoDB" id="6781668at2759"/>
<evidence type="ECO:0000313" key="10">
    <source>
        <dbReference type="EMBL" id="CAD5123337.1"/>
    </source>
</evidence>